<gene>
    <name evidence="2" type="ORF">EDS130_LOCUS14872</name>
    <name evidence="3" type="ORF">XAT740_LOCUS24056</name>
</gene>
<name>A0A814WYW8_ADIRI</name>
<feature type="compositionally biased region" description="Polar residues" evidence="1">
    <location>
        <begin position="26"/>
        <end position="40"/>
    </location>
</feature>
<comment type="caution">
    <text evidence="3">The sequence shown here is derived from an EMBL/GenBank/DDBJ whole genome shotgun (WGS) entry which is preliminary data.</text>
</comment>
<evidence type="ECO:0000313" key="2">
    <source>
        <dbReference type="EMBL" id="CAF1000695.1"/>
    </source>
</evidence>
<keyword evidence="4" id="KW-1185">Reference proteome</keyword>
<feature type="region of interest" description="Disordered" evidence="1">
    <location>
        <begin position="1"/>
        <end position="51"/>
    </location>
</feature>
<dbReference type="EMBL" id="CAJNOR010001843">
    <property type="protein sequence ID" value="CAF1208412.1"/>
    <property type="molecule type" value="Genomic_DNA"/>
</dbReference>
<organism evidence="3 4">
    <name type="scientific">Adineta ricciae</name>
    <name type="common">Rotifer</name>
    <dbReference type="NCBI Taxonomy" id="249248"/>
    <lineage>
        <taxon>Eukaryota</taxon>
        <taxon>Metazoa</taxon>
        <taxon>Spiralia</taxon>
        <taxon>Gnathifera</taxon>
        <taxon>Rotifera</taxon>
        <taxon>Eurotatoria</taxon>
        <taxon>Bdelloidea</taxon>
        <taxon>Adinetida</taxon>
        <taxon>Adinetidae</taxon>
        <taxon>Adineta</taxon>
    </lineage>
</organism>
<dbReference type="AlphaFoldDB" id="A0A814WYW8"/>
<proteinExistence type="predicted"/>
<dbReference type="EMBL" id="CAJNOJ010000061">
    <property type="protein sequence ID" value="CAF1000695.1"/>
    <property type="molecule type" value="Genomic_DNA"/>
</dbReference>
<evidence type="ECO:0000313" key="4">
    <source>
        <dbReference type="Proteomes" id="UP000663828"/>
    </source>
</evidence>
<dbReference type="OrthoDB" id="10025524at2759"/>
<reference evidence="3" key="1">
    <citation type="submission" date="2021-02" db="EMBL/GenBank/DDBJ databases">
        <authorList>
            <person name="Nowell W R."/>
        </authorList>
    </citation>
    <scope>NUCLEOTIDE SEQUENCE</scope>
</reference>
<evidence type="ECO:0000313" key="3">
    <source>
        <dbReference type="EMBL" id="CAF1208412.1"/>
    </source>
</evidence>
<protein>
    <submittedName>
        <fullName evidence="3">Uncharacterized protein</fullName>
    </submittedName>
</protein>
<feature type="compositionally biased region" description="Low complexity" evidence="1">
    <location>
        <begin position="13"/>
        <end position="25"/>
    </location>
</feature>
<dbReference type="Proteomes" id="UP000663828">
    <property type="component" value="Unassembled WGS sequence"/>
</dbReference>
<dbReference type="Proteomes" id="UP000663852">
    <property type="component" value="Unassembled WGS sequence"/>
</dbReference>
<accession>A0A814WYW8</accession>
<evidence type="ECO:0000256" key="1">
    <source>
        <dbReference type="SAM" id="MobiDB-lite"/>
    </source>
</evidence>
<sequence>MKKVLGSVFDQPSSKASNATNKSATDVQRQNLSSHKSSGSHNRRERQPDTIVNIATPTLSDLPAIEHERAILVEASSSSFGSECLRLINIVFQTSQTFPSIMGTCGNISQYLRKELFKKYPDEYFHVILGQNNAFGFAIDDGDYFAEVEQEQYRVLIFTTRREQKVNLKIHDANSQMLLEWKSLTVKPTKK</sequence>